<organism evidence="1 2">
    <name type="scientific">Halobellus salinus</name>
    <dbReference type="NCBI Taxonomy" id="931585"/>
    <lineage>
        <taxon>Archaea</taxon>
        <taxon>Methanobacteriati</taxon>
        <taxon>Methanobacteriota</taxon>
        <taxon>Stenosarchaea group</taxon>
        <taxon>Halobacteria</taxon>
        <taxon>Halobacteriales</taxon>
        <taxon>Haloferacaceae</taxon>
        <taxon>Halobellus</taxon>
    </lineage>
</organism>
<sequence>MATAPKRSAERTDLETDFYIPAASIPSARSTVESLLTRYLGRHGRVLIPDTYNK</sequence>
<protein>
    <submittedName>
        <fullName evidence="1">Uncharacterized protein</fullName>
    </submittedName>
</protein>
<dbReference type="Proteomes" id="UP000653099">
    <property type="component" value="Unassembled WGS sequence"/>
</dbReference>
<comment type="caution">
    <text evidence="1">The sequence shown here is derived from an EMBL/GenBank/DDBJ whole genome shotgun (WGS) entry which is preliminary data.</text>
</comment>
<reference evidence="1" key="2">
    <citation type="submission" date="2020-09" db="EMBL/GenBank/DDBJ databases">
        <authorList>
            <person name="Sun Q."/>
            <person name="Ohkuma M."/>
        </authorList>
    </citation>
    <scope>NUCLEOTIDE SEQUENCE</scope>
    <source>
        <strain evidence="1">JCM 14359</strain>
    </source>
</reference>
<dbReference type="OrthoDB" id="306033at2157"/>
<name>A0A830EL84_9EURY</name>
<gene>
    <name evidence="1" type="ORF">GCM10008995_00430</name>
</gene>
<keyword evidence="2" id="KW-1185">Reference proteome</keyword>
<dbReference type="AlphaFoldDB" id="A0A830EL84"/>
<evidence type="ECO:0000313" key="1">
    <source>
        <dbReference type="EMBL" id="GGI94151.1"/>
    </source>
</evidence>
<reference evidence="1" key="1">
    <citation type="journal article" date="2014" name="Int. J. Syst. Evol. Microbiol.">
        <title>Complete genome sequence of Corynebacterium casei LMG S-19264T (=DSM 44701T), isolated from a smear-ripened cheese.</title>
        <authorList>
            <consortium name="US DOE Joint Genome Institute (JGI-PGF)"/>
            <person name="Walter F."/>
            <person name="Albersmeier A."/>
            <person name="Kalinowski J."/>
            <person name="Ruckert C."/>
        </authorList>
    </citation>
    <scope>NUCLEOTIDE SEQUENCE</scope>
    <source>
        <strain evidence="1">JCM 14359</strain>
    </source>
</reference>
<dbReference type="RefSeq" id="WP_188785280.1">
    <property type="nucleotide sequence ID" value="NZ_BMOC01000001.1"/>
</dbReference>
<proteinExistence type="predicted"/>
<dbReference type="EMBL" id="BMOC01000001">
    <property type="protein sequence ID" value="GGI94151.1"/>
    <property type="molecule type" value="Genomic_DNA"/>
</dbReference>
<evidence type="ECO:0000313" key="2">
    <source>
        <dbReference type="Proteomes" id="UP000653099"/>
    </source>
</evidence>
<accession>A0A830EL84</accession>